<dbReference type="AlphaFoldDB" id="A0A6G2CRR3"/>
<name>A0A6G2CRR3_9FIRM</name>
<proteinExistence type="predicted"/>
<accession>A0A6G2CRR3</accession>
<protein>
    <submittedName>
        <fullName evidence="1">Uncharacterized protein</fullName>
    </submittedName>
</protein>
<dbReference type="EMBL" id="WMQV01000040">
    <property type="protein sequence ID" value="MTL95335.1"/>
    <property type="molecule type" value="Genomic_DNA"/>
</dbReference>
<dbReference type="RefSeq" id="WP_129821703.1">
    <property type="nucleotide sequence ID" value="NZ_CABJBH010000004.1"/>
</dbReference>
<organism evidence="1">
    <name type="scientific">Turicibacter sanguinis</name>
    <dbReference type="NCBI Taxonomy" id="154288"/>
    <lineage>
        <taxon>Bacteria</taxon>
        <taxon>Bacillati</taxon>
        <taxon>Bacillota</taxon>
        <taxon>Erysipelotrichia</taxon>
        <taxon>Erysipelotrichales</taxon>
        <taxon>Turicibacteraceae</taxon>
        <taxon>Turicibacter</taxon>
    </lineage>
</organism>
<sequence length="109" mass="12628">MKKLAILLMIFVLTGCYSSKWEHTLMVEGHLYVTTEEVVMLNIDLIRLKKSERYAEITSTVTSTSTPTQNGEANFGTIGTPYLKFDDDYVYVRLNHEWILFKKMAKDLQ</sequence>
<reference evidence="1" key="1">
    <citation type="journal article" date="2019" name="Nat. Med.">
        <title>A library of human gut bacterial isolates paired with longitudinal multiomics data enables mechanistic microbiome research.</title>
        <authorList>
            <person name="Poyet M."/>
            <person name="Groussin M."/>
            <person name="Gibbons S.M."/>
            <person name="Avila-Pacheco J."/>
            <person name="Jiang X."/>
            <person name="Kearney S.M."/>
            <person name="Perrotta A.R."/>
            <person name="Berdy B."/>
            <person name="Zhao S."/>
            <person name="Lieberman T.D."/>
            <person name="Swanson P.K."/>
            <person name="Smith M."/>
            <person name="Roesemann S."/>
            <person name="Alexander J.E."/>
            <person name="Rich S.A."/>
            <person name="Livny J."/>
            <person name="Vlamakis H."/>
            <person name="Clish C."/>
            <person name="Bullock K."/>
            <person name="Deik A."/>
            <person name="Scott J."/>
            <person name="Pierce K.A."/>
            <person name="Xavier R.J."/>
            <person name="Alm E.J."/>
        </authorList>
    </citation>
    <scope>NUCLEOTIDE SEQUENCE</scope>
    <source>
        <strain evidence="1">BIOML-A179</strain>
    </source>
</reference>
<evidence type="ECO:0000313" key="1">
    <source>
        <dbReference type="EMBL" id="MTL95335.1"/>
    </source>
</evidence>
<dbReference type="PROSITE" id="PS51257">
    <property type="entry name" value="PROKAR_LIPOPROTEIN"/>
    <property type="match status" value="1"/>
</dbReference>
<comment type="caution">
    <text evidence="1">The sequence shown here is derived from an EMBL/GenBank/DDBJ whole genome shotgun (WGS) entry which is preliminary data.</text>
</comment>
<gene>
    <name evidence="1" type="ORF">GMA64_12415</name>
</gene>